<dbReference type="GO" id="GO:0052621">
    <property type="term" value="F:diguanylate cyclase activity"/>
    <property type="evidence" value="ECO:0007669"/>
    <property type="project" value="UniProtKB-EC"/>
</dbReference>
<organism evidence="6 7">
    <name type="scientific">Vibrio olivae</name>
    <dbReference type="NCBI Taxonomy" id="1243002"/>
    <lineage>
        <taxon>Bacteria</taxon>
        <taxon>Pseudomonadati</taxon>
        <taxon>Pseudomonadota</taxon>
        <taxon>Gammaproteobacteria</taxon>
        <taxon>Vibrionales</taxon>
        <taxon>Vibrionaceae</taxon>
        <taxon>Vibrio</taxon>
    </lineage>
</organism>
<dbReference type="PANTHER" id="PTHR45138:SF9">
    <property type="entry name" value="DIGUANYLATE CYCLASE DGCM-RELATED"/>
    <property type="match status" value="1"/>
</dbReference>
<reference evidence="6 7" key="1">
    <citation type="submission" date="2024-09" db="EMBL/GenBank/DDBJ databases">
        <authorList>
            <person name="Sun Q."/>
            <person name="Mori K."/>
        </authorList>
    </citation>
    <scope>NUCLEOTIDE SEQUENCE [LARGE SCALE GENOMIC DNA]</scope>
    <source>
        <strain evidence="6 7">CECT 8064</strain>
    </source>
</reference>
<dbReference type="Proteomes" id="UP001589645">
    <property type="component" value="Unassembled WGS sequence"/>
</dbReference>
<dbReference type="EC" id="2.7.7.65" evidence="1"/>
<dbReference type="NCBIfam" id="TIGR00254">
    <property type="entry name" value="GGDEF"/>
    <property type="match status" value="1"/>
</dbReference>
<keyword evidence="4" id="KW-0812">Transmembrane</keyword>
<comment type="catalytic activity">
    <reaction evidence="2">
        <text>2 GTP = 3',3'-c-di-GMP + 2 diphosphate</text>
        <dbReference type="Rhea" id="RHEA:24898"/>
        <dbReference type="ChEBI" id="CHEBI:33019"/>
        <dbReference type="ChEBI" id="CHEBI:37565"/>
        <dbReference type="ChEBI" id="CHEBI:58805"/>
        <dbReference type="EC" id="2.7.7.65"/>
    </reaction>
</comment>
<dbReference type="InterPro" id="IPR029787">
    <property type="entry name" value="Nucleotide_cyclase"/>
</dbReference>
<keyword evidence="4" id="KW-1133">Transmembrane helix</keyword>
<dbReference type="PROSITE" id="PS50887">
    <property type="entry name" value="GGDEF"/>
    <property type="match status" value="1"/>
</dbReference>
<sequence length="509" mass="58983">MRKLKNLTLRQLTLLMSVLVVLLFLVFYFTFKAFWSFDQQVTAVTERQKNEIERVEILLSMAERELQTSLEDYAAWDSMIEFTKNPTKEFIRDNIGPHAFESKLIDGIVILDTDMRPIWSGQYQNNHVYDVNFLDMPRRSESNALLGHSLLSNAKALPSNHITSAVEYTVFQNRPYLISYAKLCKSTGYDCQYGYLFFIRQIEPQFISDVEQATGVGITMRTFFDTDLQIAPPNHSFIYKKDALDQDILAIDISHPEKIPEFLTIPEIYALSSFAMIMLLFNVGIVTFMIRPINRAQRALTVFEQTGGKLPCENSFYSKEMRSFARYINKLISELEDKSEKLKWQSFHDPLTGLANRRGLYESLENYISQQQYQYVAIVLLDIDHFKQFNDNYGHMSGDEALKKLSKALADDEITMEKIACRYGGEEFCLVFFNDFPINIEKQLHIIQRKVSELKIRHGYSPVSEQLTVSIGATTQIVEDYRDIAPMFQRADEGLYEAKNSGKSQYRIR</sequence>
<feature type="coiled-coil region" evidence="3">
    <location>
        <begin position="45"/>
        <end position="72"/>
    </location>
</feature>
<evidence type="ECO:0000256" key="2">
    <source>
        <dbReference type="ARBA" id="ARBA00034247"/>
    </source>
</evidence>
<dbReference type="SUPFAM" id="SSF55073">
    <property type="entry name" value="Nucleotide cyclase"/>
    <property type="match status" value="1"/>
</dbReference>
<dbReference type="InterPro" id="IPR043128">
    <property type="entry name" value="Rev_trsase/Diguanyl_cyclase"/>
</dbReference>
<dbReference type="Pfam" id="PF05228">
    <property type="entry name" value="CHASE4"/>
    <property type="match status" value="1"/>
</dbReference>
<keyword evidence="6" id="KW-0808">Transferase</keyword>
<dbReference type="RefSeq" id="WP_390192738.1">
    <property type="nucleotide sequence ID" value="NZ_JBHMEP010000002.1"/>
</dbReference>
<dbReference type="InterPro" id="IPR007892">
    <property type="entry name" value="CHASE4"/>
</dbReference>
<comment type="caution">
    <text evidence="6">The sequence shown here is derived from an EMBL/GenBank/DDBJ whole genome shotgun (WGS) entry which is preliminary data.</text>
</comment>
<feature type="domain" description="GGDEF" evidence="5">
    <location>
        <begin position="374"/>
        <end position="509"/>
    </location>
</feature>
<protein>
    <recommendedName>
        <fullName evidence="1">diguanylate cyclase</fullName>
        <ecNumber evidence="1">2.7.7.65</ecNumber>
    </recommendedName>
</protein>
<dbReference type="SMART" id="SM00267">
    <property type="entry name" value="GGDEF"/>
    <property type="match status" value="1"/>
</dbReference>
<dbReference type="EMBL" id="JBHMEP010000002">
    <property type="protein sequence ID" value="MFB9135603.1"/>
    <property type="molecule type" value="Genomic_DNA"/>
</dbReference>
<evidence type="ECO:0000256" key="3">
    <source>
        <dbReference type="SAM" id="Coils"/>
    </source>
</evidence>
<keyword evidence="7" id="KW-1185">Reference proteome</keyword>
<evidence type="ECO:0000313" key="6">
    <source>
        <dbReference type="EMBL" id="MFB9135603.1"/>
    </source>
</evidence>
<evidence type="ECO:0000313" key="7">
    <source>
        <dbReference type="Proteomes" id="UP001589645"/>
    </source>
</evidence>
<evidence type="ECO:0000256" key="4">
    <source>
        <dbReference type="SAM" id="Phobius"/>
    </source>
</evidence>
<keyword evidence="6" id="KW-0548">Nucleotidyltransferase</keyword>
<dbReference type="InterPro" id="IPR000160">
    <property type="entry name" value="GGDEF_dom"/>
</dbReference>
<evidence type="ECO:0000259" key="5">
    <source>
        <dbReference type="PROSITE" id="PS50887"/>
    </source>
</evidence>
<dbReference type="Pfam" id="PF00990">
    <property type="entry name" value="GGDEF"/>
    <property type="match status" value="1"/>
</dbReference>
<accession>A0ABV5HMW9</accession>
<evidence type="ECO:0000256" key="1">
    <source>
        <dbReference type="ARBA" id="ARBA00012528"/>
    </source>
</evidence>
<dbReference type="PANTHER" id="PTHR45138">
    <property type="entry name" value="REGULATORY COMPONENTS OF SENSORY TRANSDUCTION SYSTEM"/>
    <property type="match status" value="1"/>
</dbReference>
<dbReference type="CDD" id="cd01949">
    <property type="entry name" value="GGDEF"/>
    <property type="match status" value="1"/>
</dbReference>
<name>A0ABV5HMW9_9VIBR</name>
<proteinExistence type="predicted"/>
<gene>
    <name evidence="6" type="ORF">ACFFUV_11585</name>
</gene>
<keyword evidence="3" id="KW-0175">Coiled coil</keyword>
<feature type="transmembrane region" description="Helical" evidence="4">
    <location>
        <begin position="268"/>
        <end position="290"/>
    </location>
</feature>
<dbReference type="Gene3D" id="3.30.70.270">
    <property type="match status" value="1"/>
</dbReference>
<dbReference type="InterPro" id="IPR050469">
    <property type="entry name" value="Diguanylate_Cyclase"/>
</dbReference>
<feature type="transmembrane region" description="Helical" evidence="4">
    <location>
        <begin position="12"/>
        <end position="31"/>
    </location>
</feature>
<keyword evidence="4" id="KW-0472">Membrane</keyword>